<feature type="transmembrane region" description="Helical" evidence="5">
    <location>
        <begin position="144"/>
        <end position="162"/>
    </location>
</feature>
<dbReference type="SUPFAM" id="SSF103473">
    <property type="entry name" value="MFS general substrate transporter"/>
    <property type="match status" value="1"/>
</dbReference>
<feature type="transmembrane region" description="Helical" evidence="5">
    <location>
        <begin position="107"/>
        <end position="124"/>
    </location>
</feature>
<feature type="transmembrane region" description="Helical" evidence="5">
    <location>
        <begin position="194"/>
        <end position="217"/>
    </location>
</feature>
<feature type="transmembrane region" description="Helical" evidence="5">
    <location>
        <begin position="169"/>
        <end position="188"/>
    </location>
</feature>
<dbReference type="Gene3D" id="1.20.1250.20">
    <property type="entry name" value="MFS general substrate transporter like domains"/>
    <property type="match status" value="1"/>
</dbReference>
<feature type="transmembrane region" description="Helical" evidence="5">
    <location>
        <begin position="262"/>
        <end position="280"/>
    </location>
</feature>
<dbReference type="SUPFAM" id="SSF46894">
    <property type="entry name" value="C-terminal effector domain of the bipartite response regulators"/>
    <property type="match status" value="1"/>
</dbReference>
<keyword evidence="2" id="KW-0238">DNA-binding</keyword>
<keyword evidence="5" id="KW-1133">Transmembrane helix</keyword>
<evidence type="ECO:0000256" key="3">
    <source>
        <dbReference type="ARBA" id="ARBA00023163"/>
    </source>
</evidence>
<comment type="caution">
    <text evidence="7">The sequence shown here is derived from an EMBL/GenBank/DDBJ whole genome shotgun (WGS) entry which is preliminary data.</text>
</comment>
<feature type="region of interest" description="Disordered" evidence="4">
    <location>
        <begin position="82"/>
        <end position="102"/>
    </location>
</feature>
<evidence type="ECO:0000256" key="1">
    <source>
        <dbReference type="ARBA" id="ARBA00023015"/>
    </source>
</evidence>
<dbReference type="InterPro" id="IPR000792">
    <property type="entry name" value="Tscrpt_reg_LuxR_C"/>
</dbReference>
<proteinExistence type="predicted"/>
<dbReference type="PANTHER" id="PTHR44688:SF16">
    <property type="entry name" value="DNA-BINDING TRANSCRIPTIONAL ACTIVATOR DEVR_DOSR"/>
    <property type="match status" value="1"/>
</dbReference>
<reference evidence="7 8" key="1">
    <citation type="journal article" date="2018" name="Int. J. Syst. Evol. Microbiol.">
        <title>Rubneribacter badeniensis gen. nov., sp. nov. and Enteroscipio rubneri gen. nov., sp. nov., new members of the Eggerthellaceae isolated from human faeces.</title>
        <authorList>
            <person name="Danylec N."/>
            <person name="Gobl A."/>
            <person name="Stoll D.A."/>
            <person name="Hetzer B."/>
            <person name="Kulling S.E."/>
            <person name="Huch M."/>
        </authorList>
    </citation>
    <scope>NUCLEOTIDE SEQUENCE [LARGE SCALE GENOMIC DNA]</scope>
    <source>
        <strain evidence="7 8">ResAG-85</strain>
    </source>
</reference>
<dbReference type="SMART" id="SM00421">
    <property type="entry name" value="HTH_LUXR"/>
    <property type="match status" value="1"/>
</dbReference>
<organism evidence="7 8">
    <name type="scientific">Rubneribacter badeniensis</name>
    <dbReference type="NCBI Taxonomy" id="2070688"/>
    <lineage>
        <taxon>Bacteria</taxon>
        <taxon>Bacillati</taxon>
        <taxon>Actinomycetota</taxon>
        <taxon>Coriobacteriia</taxon>
        <taxon>Eggerthellales</taxon>
        <taxon>Eggerthellaceae</taxon>
        <taxon>Rubneribacter</taxon>
    </lineage>
</organism>
<sequence>MGPSRGNRPFFRRHRGRTCANALGRQDGLAVACAHRPPHRMRYAVRRHPHRPFALRRFRRNRTARVRRAALGVVRASLPRLRRRNLEHRTGGQRQDHPPPWTDPPHLGRLCLSIFAFTLVFNLVNTSLPPFLTAAGEGFQSARNLANAGVTLALLCAVVLRGRISRMSLYRLSFPVLFGSLLLMLVLPGEHTPFASFAAASGYKLFDVLFWCVIVGLAHDHRPRSWQTLGLGMAANFGGMGLGVGLHGALIDALSSGVLDPTFVVCAAMFALAVVTMLILPERLIAQVLPLPAKRNPPETPTLAQRCAEASRNAGLTARESEVLLLLAQGRTQSVIARKLSIGEGTAHSHIIHIYQKMNVHSQQELLDIIEEFAGA</sequence>
<feature type="compositionally biased region" description="Basic and acidic residues" evidence="4">
    <location>
        <begin position="87"/>
        <end position="97"/>
    </location>
</feature>
<dbReference type="EMBL" id="PPEL01000014">
    <property type="protein sequence ID" value="PNV65881.1"/>
    <property type="molecule type" value="Genomic_DNA"/>
</dbReference>
<keyword evidence="1" id="KW-0805">Transcription regulation</keyword>
<evidence type="ECO:0000313" key="8">
    <source>
        <dbReference type="Proteomes" id="UP000236488"/>
    </source>
</evidence>
<keyword evidence="5" id="KW-0472">Membrane</keyword>
<evidence type="ECO:0000259" key="6">
    <source>
        <dbReference type="PROSITE" id="PS50043"/>
    </source>
</evidence>
<dbReference type="GO" id="GO:0006355">
    <property type="term" value="P:regulation of DNA-templated transcription"/>
    <property type="evidence" value="ECO:0007669"/>
    <property type="project" value="InterPro"/>
</dbReference>
<keyword evidence="3" id="KW-0804">Transcription</keyword>
<protein>
    <recommendedName>
        <fullName evidence="6">HTH luxR-type domain-containing protein</fullName>
    </recommendedName>
</protein>
<dbReference type="PROSITE" id="PS50043">
    <property type="entry name" value="HTH_LUXR_2"/>
    <property type="match status" value="1"/>
</dbReference>
<keyword evidence="5" id="KW-0812">Transmembrane</keyword>
<evidence type="ECO:0000313" key="7">
    <source>
        <dbReference type="EMBL" id="PNV65881.1"/>
    </source>
</evidence>
<dbReference type="InterPro" id="IPR036259">
    <property type="entry name" value="MFS_trans_sf"/>
</dbReference>
<dbReference type="CDD" id="cd06170">
    <property type="entry name" value="LuxR_C_like"/>
    <property type="match status" value="1"/>
</dbReference>
<evidence type="ECO:0000256" key="5">
    <source>
        <dbReference type="SAM" id="Phobius"/>
    </source>
</evidence>
<keyword evidence="8" id="KW-1185">Reference proteome</keyword>
<feature type="transmembrane region" description="Helical" evidence="5">
    <location>
        <begin position="229"/>
        <end position="250"/>
    </location>
</feature>
<name>A0A2K2U6F2_9ACTN</name>
<gene>
    <name evidence="7" type="ORF">C2L80_04240</name>
</gene>
<dbReference type="Gene3D" id="1.10.10.10">
    <property type="entry name" value="Winged helix-like DNA-binding domain superfamily/Winged helix DNA-binding domain"/>
    <property type="match status" value="1"/>
</dbReference>
<dbReference type="Proteomes" id="UP000236488">
    <property type="component" value="Unassembled WGS sequence"/>
</dbReference>
<dbReference type="PRINTS" id="PR00038">
    <property type="entry name" value="HTHLUXR"/>
</dbReference>
<accession>A0A2K2U6F2</accession>
<dbReference type="InterPro" id="IPR036388">
    <property type="entry name" value="WH-like_DNA-bd_sf"/>
</dbReference>
<dbReference type="InterPro" id="IPR016032">
    <property type="entry name" value="Sig_transdc_resp-reg_C-effctor"/>
</dbReference>
<dbReference type="GO" id="GO:0003677">
    <property type="term" value="F:DNA binding"/>
    <property type="evidence" value="ECO:0007669"/>
    <property type="project" value="UniProtKB-KW"/>
</dbReference>
<dbReference type="PANTHER" id="PTHR44688">
    <property type="entry name" value="DNA-BINDING TRANSCRIPTIONAL ACTIVATOR DEVR_DOSR"/>
    <property type="match status" value="1"/>
</dbReference>
<dbReference type="AlphaFoldDB" id="A0A2K2U6F2"/>
<dbReference type="Pfam" id="PF00196">
    <property type="entry name" value="GerE"/>
    <property type="match status" value="1"/>
</dbReference>
<feature type="domain" description="HTH luxR-type" evidence="6">
    <location>
        <begin position="309"/>
        <end position="374"/>
    </location>
</feature>
<evidence type="ECO:0000256" key="4">
    <source>
        <dbReference type="SAM" id="MobiDB-lite"/>
    </source>
</evidence>
<evidence type="ECO:0000256" key="2">
    <source>
        <dbReference type="ARBA" id="ARBA00023125"/>
    </source>
</evidence>